<dbReference type="Gene3D" id="2.40.50.140">
    <property type="entry name" value="Nucleic acid-binding proteins"/>
    <property type="match status" value="1"/>
</dbReference>
<dbReference type="GO" id="GO:0005634">
    <property type="term" value="C:nucleus"/>
    <property type="evidence" value="ECO:0007669"/>
    <property type="project" value="UniProtKB-SubCell"/>
</dbReference>
<feature type="compositionally biased region" description="Basic and acidic residues" evidence="11">
    <location>
        <begin position="357"/>
        <end position="399"/>
    </location>
</feature>
<protein>
    <recommendedName>
        <fullName evidence="2">mRNA guanylyltransferase</fullName>
        <ecNumber evidence="2">2.7.7.50</ecNumber>
    </recommendedName>
</protein>
<dbReference type="Pfam" id="PF03919">
    <property type="entry name" value="mRNA_cap_C"/>
    <property type="match status" value="1"/>
</dbReference>
<evidence type="ECO:0000259" key="12">
    <source>
        <dbReference type="Pfam" id="PF01331"/>
    </source>
</evidence>
<dbReference type="SUPFAM" id="SSF56091">
    <property type="entry name" value="DNA ligase/mRNA capping enzyme, catalytic domain"/>
    <property type="match status" value="1"/>
</dbReference>
<dbReference type="EMBL" id="JABAYA010000049">
    <property type="protein sequence ID" value="KAF7727787.1"/>
    <property type="molecule type" value="Genomic_DNA"/>
</dbReference>
<dbReference type="PANTHER" id="PTHR10367:SF17">
    <property type="entry name" value="MRNA-CAPPING ENZYME"/>
    <property type="match status" value="1"/>
</dbReference>
<comment type="catalytic activity">
    <reaction evidence="10">
        <text>a 5'-end diphospho-ribonucleoside in mRNA + GTP + H(+) = a 5'-end (5'-triphosphoguanosine)-ribonucleoside in mRNA + diphosphate</text>
        <dbReference type="Rhea" id="RHEA:67012"/>
        <dbReference type="Rhea" id="RHEA-COMP:17165"/>
        <dbReference type="Rhea" id="RHEA-COMP:17166"/>
        <dbReference type="ChEBI" id="CHEBI:15378"/>
        <dbReference type="ChEBI" id="CHEBI:33019"/>
        <dbReference type="ChEBI" id="CHEBI:37565"/>
        <dbReference type="ChEBI" id="CHEBI:167616"/>
        <dbReference type="ChEBI" id="CHEBI:167617"/>
        <dbReference type="EC" id="2.7.7.50"/>
    </reaction>
    <physiologicalReaction direction="left-to-right" evidence="10">
        <dbReference type="Rhea" id="RHEA:67013"/>
    </physiologicalReaction>
</comment>
<organism evidence="14 15">
    <name type="scientific">Apophysomyces ossiformis</name>
    <dbReference type="NCBI Taxonomy" id="679940"/>
    <lineage>
        <taxon>Eukaryota</taxon>
        <taxon>Fungi</taxon>
        <taxon>Fungi incertae sedis</taxon>
        <taxon>Mucoromycota</taxon>
        <taxon>Mucoromycotina</taxon>
        <taxon>Mucoromycetes</taxon>
        <taxon>Mucorales</taxon>
        <taxon>Mucorineae</taxon>
        <taxon>Mucoraceae</taxon>
        <taxon>Apophysomyces</taxon>
    </lineage>
</organism>
<dbReference type="EC" id="2.7.7.50" evidence="2"/>
<comment type="caution">
    <text evidence="14">The sequence shown here is derived from an EMBL/GenBank/DDBJ whole genome shotgun (WGS) entry which is preliminary data.</text>
</comment>
<name>A0A8H7ER75_9FUNG</name>
<evidence type="ECO:0000256" key="2">
    <source>
        <dbReference type="ARBA" id="ARBA00012475"/>
    </source>
</evidence>
<dbReference type="InterPro" id="IPR012340">
    <property type="entry name" value="NA-bd_OB-fold"/>
</dbReference>
<feature type="domain" description="mRNA capping enzyme C-terminal" evidence="13">
    <location>
        <begin position="99"/>
        <end position="216"/>
    </location>
</feature>
<feature type="compositionally biased region" description="Polar residues" evidence="11">
    <location>
        <begin position="404"/>
        <end position="430"/>
    </location>
</feature>
<feature type="region of interest" description="Disordered" evidence="11">
    <location>
        <begin position="720"/>
        <end position="769"/>
    </location>
</feature>
<evidence type="ECO:0000256" key="5">
    <source>
        <dbReference type="ARBA" id="ARBA00022695"/>
    </source>
</evidence>
<dbReference type="InterPro" id="IPR001339">
    <property type="entry name" value="mRNA_cap_enzyme_adenylation"/>
</dbReference>
<gene>
    <name evidence="14" type="primary">CEG1_2</name>
    <name evidence="14" type="ORF">EC973_007018</name>
</gene>
<keyword evidence="5" id="KW-0548">Nucleotidyltransferase</keyword>
<dbReference type="Pfam" id="PF01331">
    <property type="entry name" value="mRNA_cap_enzyme"/>
    <property type="match status" value="1"/>
</dbReference>
<feature type="domain" description="mRNA capping enzyme adenylation" evidence="12">
    <location>
        <begin position="1"/>
        <end position="95"/>
    </location>
</feature>
<keyword evidence="7" id="KW-0506">mRNA capping</keyword>
<keyword evidence="9" id="KW-0539">Nucleus</keyword>
<feature type="region of interest" description="Disordered" evidence="11">
    <location>
        <begin position="290"/>
        <end position="601"/>
    </location>
</feature>
<evidence type="ECO:0000313" key="15">
    <source>
        <dbReference type="Proteomes" id="UP000605846"/>
    </source>
</evidence>
<dbReference type="AlphaFoldDB" id="A0A8H7ER75"/>
<keyword evidence="15" id="KW-1185">Reference proteome</keyword>
<evidence type="ECO:0000256" key="6">
    <source>
        <dbReference type="ARBA" id="ARBA00022741"/>
    </source>
</evidence>
<dbReference type="GO" id="GO:0005524">
    <property type="term" value="F:ATP binding"/>
    <property type="evidence" value="ECO:0007669"/>
    <property type="project" value="InterPro"/>
</dbReference>
<evidence type="ECO:0000259" key="13">
    <source>
        <dbReference type="Pfam" id="PF03919"/>
    </source>
</evidence>
<keyword evidence="3" id="KW-0507">mRNA processing</keyword>
<feature type="compositionally biased region" description="Low complexity" evidence="11">
    <location>
        <begin position="619"/>
        <end position="641"/>
    </location>
</feature>
<keyword evidence="6" id="KW-0547">Nucleotide-binding</keyword>
<dbReference type="Gene3D" id="3.30.470.30">
    <property type="entry name" value="DNA ligase/mRNA capping enzyme"/>
    <property type="match status" value="1"/>
</dbReference>
<evidence type="ECO:0000256" key="11">
    <source>
        <dbReference type="SAM" id="MobiDB-lite"/>
    </source>
</evidence>
<sequence>MAINGVSVIHRSFNTRLGKLQQDVLSPFNASQRQITDPSKSPPFQIELKKMERGYGVQLVFDQMARLKHKSDGVIFTPVKCPYVPGICEKLLKWKPPELNTVDFRIAAKFSKEHKLIYSLEVLSHGVTYKFFDHFQPETGLAQEWRNQPPDKRIAEFRYDEDLDVTIVEQGYAPITRKGGWRFVRFREDKDTANDENVVNKIMASIRDGVTKEQLLQHMDDVRAAWKAREKRLSMPHISSKAPDVLSLSMSSTYNSASLITPTSASPVFPSPSAGSSAGYFRYESESMSASRHNSMDMGSMTQRRKSEADLRPSSMDSKSLNAGQENLAPISEKEPTNKREVTVLEGPSERKRRKSHKEDQVEPTARESTEQIIKHEEAEKMEVDISNDLHEPESHRISAEAVSKNTCGKPSHDLTSTEAENVPSQQETKSAAEHKQSQGVQSTDHPSSRQKRNSPIITHSTVAVQENAQSLPEPETKIRMPDRKTPERVQSTHPPSPLPAPARSPSKQLADIGHAPNAHYAHTKYTEENGTRPDHRSKSIPDAAIKMRQSSTSNIHSLLTTSVEPLSSTPSSRRNNEQLQHPCNFETILGPDKREYGRQGARQFINFHADGSQILATSASSKSSHTESYYGSKAQPSPASAAPPPPAWQPQTATVGTGQQVQHVSPTHMTPERHPSMISAPSREQGVSWKVPTSVSLPSGYPYPYPQHAQQHHYMYDNPQYHRQPSSAEGNHQQERHPFVRPVDEQRTDSSSSKTKRSSKAMLDFILN</sequence>
<evidence type="ECO:0000256" key="7">
    <source>
        <dbReference type="ARBA" id="ARBA00023042"/>
    </source>
</evidence>
<dbReference type="GO" id="GO:0006370">
    <property type="term" value="P:7-methylguanosine mRNA capping"/>
    <property type="evidence" value="ECO:0007669"/>
    <property type="project" value="UniProtKB-KW"/>
</dbReference>
<evidence type="ECO:0000256" key="10">
    <source>
        <dbReference type="ARBA" id="ARBA00044624"/>
    </source>
</evidence>
<evidence type="ECO:0000256" key="8">
    <source>
        <dbReference type="ARBA" id="ARBA00023134"/>
    </source>
</evidence>
<feature type="compositionally biased region" description="Basic and acidic residues" evidence="11">
    <location>
        <begin position="475"/>
        <end position="488"/>
    </location>
</feature>
<keyword evidence="8" id="KW-0342">GTP-binding</keyword>
<feature type="compositionally biased region" description="Polar residues" evidence="11">
    <location>
        <begin position="454"/>
        <end position="471"/>
    </location>
</feature>
<accession>A0A8H7ER75</accession>
<feature type="compositionally biased region" description="Low complexity" evidence="11">
    <location>
        <begin position="650"/>
        <end position="665"/>
    </location>
</feature>
<feature type="compositionally biased region" description="Basic and acidic residues" evidence="11">
    <location>
        <begin position="733"/>
        <end position="749"/>
    </location>
</feature>
<feature type="compositionally biased region" description="Basic and acidic residues" evidence="11">
    <location>
        <begin position="332"/>
        <end position="343"/>
    </location>
</feature>
<dbReference type="PANTHER" id="PTHR10367">
    <property type="entry name" value="MRNA-CAPPING ENZYME"/>
    <property type="match status" value="1"/>
</dbReference>
<dbReference type="GO" id="GO:0005525">
    <property type="term" value="F:GTP binding"/>
    <property type="evidence" value="ECO:0007669"/>
    <property type="project" value="UniProtKB-KW"/>
</dbReference>
<reference evidence="14" key="1">
    <citation type="submission" date="2020-01" db="EMBL/GenBank/DDBJ databases">
        <title>Genome Sequencing of Three Apophysomyces-Like Fungal Strains Confirms a Novel Fungal Genus in the Mucoromycota with divergent Burkholderia-like Endosymbiotic Bacteria.</title>
        <authorList>
            <person name="Stajich J.E."/>
            <person name="Macias A.M."/>
            <person name="Carter-House D."/>
            <person name="Lovett B."/>
            <person name="Kasson L.R."/>
            <person name="Berry K."/>
            <person name="Grigoriev I."/>
            <person name="Chang Y."/>
            <person name="Spatafora J."/>
            <person name="Kasson M.T."/>
        </authorList>
    </citation>
    <scope>NUCLEOTIDE SEQUENCE</scope>
    <source>
        <strain evidence="14">NRRL A-21654</strain>
    </source>
</reference>
<evidence type="ECO:0000256" key="4">
    <source>
        <dbReference type="ARBA" id="ARBA00022679"/>
    </source>
</evidence>
<comment type="subcellular location">
    <subcellularLocation>
        <location evidence="1">Nucleus</location>
    </subcellularLocation>
</comment>
<dbReference type="InterPro" id="IPR051029">
    <property type="entry name" value="mRNA_Capping_Enz/RNA_Phosphat"/>
</dbReference>
<feature type="compositionally biased region" description="Polar residues" evidence="11">
    <location>
        <begin position="722"/>
        <end position="732"/>
    </location>
</feature>
<dbReference type="InterPro" id="IPR013846">
    <property type="entry name" value="mRNA_cap_enzyme_C"/>
</dbReference>
<dbReference type="Proteomes" id="UP000605846">
    <property type="component" value="Unassembled WGS sequence"/>
</dbReference>
<feature type="compositionally biased region" description="Polar residues" evidence="11">
    <location>
        <begin position="315"/>
        <end position="325"/>
    </location>
</feature>
<dbReference type="GO" id="GO:0004484">
    <property type="term" value="F:mRNA guanylyltransferase activity"/>
    <property type="evidence" value="ECO:0007669"/>
    <property type="project" value="UniProtKB-EC"/>
</dbReference>
<keyword evidence="4" id="KW-0808">Transferase</keyword>
<evidence type="ECO:0000256" key="9">
    <source>
        <dbReference type="ARBA" id="ARBA00023242"/>
    </source>
</evidence>
<feature type="compositionally biased region" description="Basic and acidic residues" evidence="11">
    <location>
        <begin position="525"/>
        <end position="540"/>
    </location>
</feature>
<feature type="compositionally biased region" description="Polar residues" evidence="11">
    <location>
        <begin position="549"/>
        <end position="582"/>
    </location>
</feature>
<evidence type="ECO:0000256" key="3">
    <source>
        <dbReference type="ARBA" id="ARBA00022664"/>
    </source>
</evidence>
<dbReference type="OrthoDB" id="200924at2759"/>
<evidence type="ECO:0000313" key="14">
    <source>
        <dbReference type="EMBL" id="KAF7727787.1"/>
    </source>
</evidence>
<evidence type="ECO:0000256" key="1">
    <source>
        <dbReference type="ARBA" id="ARBA00004123"/>
    </source>
</evidence>
<feature type="region of interest" description="Disordered" evidence="11">
    <location>
        <begin position="619"/>
        <end position="692"/>
    </location>
</feature>
<dbReference type="SUPFAM" id="SSF50249">
    <property type="entry name" value="Nucleic acid-binding proteins"/>
    <property type="match status" value="1"/>
</dbReference>
<proteinExistence type="predicted"/>